<dbReference type="EMBL" id="FJ940774">
    <property type="protein sequence ID" value="ACV67287.1"/>
    <property type="molecule type" value="Genomic_DNA"/>
</dbReference>
<evidence type="ECO:0000259" key="1">
    <source>
        <dbReference type="Pfam" id="PF04765"/>
    </source>
</evidence>
<dbReference type="Pfam" id="PF04765">
    <property type="entry name" value="TOD1_MUCI70"/>
    <property type="match status" value="1"/>
</dbReference>
<sequence>MKKIAIYTCVTGGYDVVKAPLKINHNIDYICFSDQKISAPYPWKVRNIAELKISKSFDKKTINRAIKICPQDFGLLEEYELTIYIDGSIEIMDDLSLLIDFVTKQDYDIFMYEHFLRNCLYDEAEECLLIGYDWYWNIQKQVKRYKQRGFPVSYGLFECGIIIRKKSRDLNVILQKWFEEYVKGVKRDQLSLTYILWENGYHLYSLGESDARYKNRHFKLHRHSIKSNEYLRKFRSKLNKLLLIFWGGI</sequence>
<accession>D6BV47</accession>
<evidence type="ECO:0000313" key="2">
    <source>
        <dbReference type="EMBL" id="ACV67287.1"/>
    </source>
</evidence>
<dbReference type="AlphaFoldDB" id="D6BV47"/>
<reference evidence="2" key="1">
    <citation type="journal article" date="2010" name="Vet. Microbiol.">
        <title>Development of a serogroup-specific DNA microarray for identification of Escherichia coli strains associated with bovine septicemia and diarrhea.</title>
        <authorList>
            <person name="Liu B."/>
            <person name="Wu F."/>
            <person name="Li D."/>
            <person name="Beutin L."/>
            <person name="Chen M."/>
            <person name="Cao B."/>
            <person name="Wang L."/>
        </authorList>
    </citation>
    <scope>NUCLEOTIDE SEQUENCE</scope>
</reference>
<name>D6BV47_ECOLX</name>
<feature type="domain" description="TOD1/MUCI70 glycosyltransferase-like" evidence="1">
    <location>
        <begin position="78"/>
        <end position="197"/>
    </location>
</feature>
<dbReference type="RefSeq" id="WP_089563846.1">
    <property type="nucleotide sequence ID" value="NZ_AP027404.1"/>
</dbReference>
<dbReference type="InterPro" id="IPR048354">
    <property type="entry name" value="TOD1_MUCI70_glycTrfase_dom"/>
</dbReference>
<protein>
    <submittedName>
        <fullName evidence="2">WcnX</fullName>
    </submittedName>
</protein>
<proteinExistence type="predicted"/>
<organism evidence="2">
    <name type="scientific">Escherichia coli</name>
    <dbReference type="NCBI Taxonomy" id="562"/>
    <lineage>
        <taxon>Bacteria</taxon>
        <taxon>Pseudomonadati</taxon>
        <taxon>Pseudomonadota</taxon>
        <taxon>Gammaproteobacteria</taxon>
        <taxon>Enterobacterales</taxon>
        <taxon>Enterobacteriaceae</taxon>
        <taxon>Escherichia</taxon>
    </lineage>
</organism>
<gene>
    <name evidence="2" type="primary">wcnX</name>
</gene>
<dbReference type="CAZy" id="GT2">
    <property type="family name" value="Glycosyltransferase Family 2"/>
</dbReference>